<reference evidence="1" key="1">
    <citation type="submission" date="2016-10" db="EMBL/GenBank/DDBJ databases">
        <authorList>
            <person name="Benchimol M."/>
            <person name="Almeida L.G."/>
            <person name="Vasconcelos A.T."/>
            <person name="Perreira-Neves A."/>
            <person name="Rosa I.A."/>
            <person name="Tasca T."/>
            <person name="Bogo M.R."/>
            <person name="de Souza W."/>
        </authorList>
    </citation>
    <scope>NUCLEOTIDE SEQUENCE [LARGE SCALE GENOMIC DNA]</scope>
    <source>
        <strain evidence="1">K</strain>
    </source>
</reference>
<dbReference type="EMBL" id="MLAK01000337">
    <property type="protein sequence ID" value="OHT14612.1"/>
    <property type="molecule type" value="Genomic_DNA"/>
</dbReference>
<proteinExistence type="predicted"/>
<protein>
    <submittedName>
        <fullName evidence="1">Uncharacterized protein</fullName>
    </submittedName>
</protein>
<evidence type="ECO:0000313" key="2">
    <source>
        <dbReference type="Proteomes" id="UP000179807"/>
    </source>
</evidence>
<dbReference type="AlphaFoldDB" id="A0A1J4KY35"/>
<organism evidence="1 2">
    <name type="scientific">Tritrichomonas foetus</name>
    <dbReference type="NCBI Taxonomy" id="1144522"/>
    <lineage>
        <taxon>Eukaryota</taxon>
        <taxon>Metamonada</taxon>
        <taxon>Parabasalia</taxon>
        <taxon>Tritrichomonadida</taxon>
        <taxon>Tritrichomonadidae</taxon>
        <taxon>Tritrichomonas</taxon>
    </lineage>
</organism>
<evidence type="ECO:0000313" key="1">
    <source>
        <dbReference type="EMBL" id="OHT14612.1"/>
    </source>
</evidence>
<keyword evidence="2" id="KW-1185">Reference proteome</keyword>
<gene>
    <name evidence="1" type="ORF">TRFO_42940</name>
</gene>
<comment type="caution">
    <text evidence="1">The sequence shown here is derived from an EMBL/GenBank/DDBJ whole genome shotgun (WGS) entry which is preliminary data.</text>
</comment>
<dbReference type="RefSeq" id="XP_068367748.1">
    <property type="nucleotide sequence ID" value="XM_068514554.1"/>
</dbReference>
<name>A0A1J4KY35_9EUKA</name>
<accession>A0A1J4KY35</accession>
<dbReference type="Proteomes" id="UP000179807">
    <property type="component" value="Unassembled WGS sequence"/>
</dbReference>
<dbReference type="VEuPathDB" id="TrichDB:TRFO_42940"/>
<dbReference type="GeneID" id="94849258"/>
<sequence>MLDREGRPRDFAEHYYLSFSSSWTQYSSMGFEKEVEHFDQADDILVAHKSLAVWRLDPNLLCLMVTNQKEMEWMMKLSYMSDTNVSLQLQSISPFSIISELFVMEADQIKKPHYMQDRQFYRILLQNGHQLKQLKHRHIFQLQRLMRSRHLMQSSEEMQKPCQVQALSQFERESFQLIRLQVLQMLLIFQAFDLSTFPQQREVLQHLGHPEKALCRSRDTFATLNFMTKTSFRVFIQFLTD</sequence>